<organism evidence="2 3">
    <name type="scientific">Nesidiocoris tenuis</name>
    <dbReference type="NCBI Taxonomy" id="355587"/>
    <lineage>
        <taxon>Eukaryota</taxon>
        <taxon>Metazoa</taxon>
        <taxon>Ecdysozoa</taxon>
        <taxon>Arthropoda</taxon>
        <taxon>Hexapoda</taxon>
        <taxon>Insecta</taxon>
        <taxon>Pterygota</taxon>
        <taxon>Neoptera</taxon>
        <taxon>Paraneoptera</taxon>
        <taxon>Hemiptera</taxon>
        <taxon>Heteroptera</taxon>
        <taxon>Panheteroptera</taxon>
        <taxon>Cimicomorpha</taxon>
        <taxon>Miridae</taxon>
        <taxon>Dicyphina</taxon>
        <taxon>Nesidiocoris</taxon>
    </lineage>
</organism>
<feature type="chain" id="PRO_5045705248" evidence="1">
    <location>
        <begin position="18"/>
        <end position="224"/>
    </location>
</feature>
<evidence type="ECO:0000313" key="3">
    <source>
        <dbReference type="Proteomes" id="UP001307889"/>
    </source>
</evidence>
<dbReference type="PROSITE" id="PS51257">
    <property type="entry name" value="PROKAR_LIPOPROTEIN"/>
    <property type="match status" value="1"/>
</dbReference>
<proteinExistence type="predicted"/>
<feature type="signal peptide" evidence="1">
    <location>
        <begin position="1"/>
        <end position="17"/>
    </location>
</feature>
<sequence>MRVGIVIFASCIVLSSCRVSQNGRCDPMNKAVDTALSTANDQISNSWDRIVTAANVSRNVHLSFFGFSTPFKIELDLKNGTLGPMDTLYRVGDSLKCSDEYISELVDGVLTYKNLELSYGKMTATFLFWTVEGKLTYSIRPRIRFYMVEGNVYDDLCDVWSFGLDGYDGGYSFETDSWFGRFVVNLLSKELSRMEDDNPLLEIAVENAEKSIHKWFRWYWCSMY</sequence>
<evidence type="ECO:0000256" key="1">
    <source>
        <dbReference type="SAM" id="SignalP"/>
    </source>
</evidence>
<gene>
    <name evidence="2" type="ORF">NTJ_10324</name>
</gene>
<evidence type="ECO:0000313" key="2">
    <source>
        <dbReference type="EMBL" id="BES97510.1"/>
    </source>
</evidence>
<keyword evidence="3" id="KW-1185">Reference proteome</keyword>
<dbReference type="Proteomes" id="UP001307889">
    <property type="component" value="Chromosome 8"/>
</dbReference>
<reference evidence="2 3" key="1">
    <citation type="submission" date="2023-09" db="EMBL/GenBank/DDBJ databases">
        <title>Nesidiocoris tenuis whole genome shotgun sequence.</title>
        <authorList>
            <person name="Shibata T."/>
            <person name="Shimoda M."/>
            <person name="Kobayashi T."/>
            <person name="Uehara T."/>
        </authorList>
    </citation>
    <scope>NUCLEOTIDE SEQUENCE [LARGE SCALE GENOMIC DNA]</scope>
    <source>
        <strain evidence="2 3">Japan</strain>
    </source>
</reference>
<protein>
    <submittedName>
        <fullName evidence="2">Uncharacterized protein</fullName>
    </submittedName>
</protein>
<accession>A0ABN7AZA9</accession>
<name>A0ABN7AZA9_9HEMI</name>
<dbReference type="EMBL" id="AP028916">
    <property type="protein sequence ID" value="BES97510.1"/>
    <property type="molecule type" value="Genomic_DNA"/>
</dbReference>
<keyword evidence="1" id="KW-0732">Signal</keyword>